<dbReference type="EMBL" id="CAJVQB010035187">
    <property type="protein sequence ID" value="CAG8822212.1"/>
    <property type="molecule type" value="Genomic_DNA"/>
</dbReference>
<name>A0ABN7W9L8_GIGMA</name>
<proteinExistence type="predicted"/>
<organism evidence="1 2">
    <name type="scientific">Gigaspora margarita</name>
    <dbReference type="NCBI Taxonomy" id="4874"/>
    <lineage>
        <taxon>Eukaryota</taxon>
        <taxon>Fungi</taxon>
        <taxon>Fungi incertae sedis</taxon>
        <taxon>Mucoromycota</taxon>
        <taxon>Glomeromycotina</taxon>
        <taxon>Glomeromycetes</taxon>
        <taxon>Diversisporales</taxon>
        <taxon>Gigasporaceae</taxon>
        <taxon>Gigaspora</taxon>
    </lineage>
</organism>
<evidence type="ECO:0000313" key="2">
    <source>
        <dbReference type="Proteomes" id="UP000789901"/>
    </source>
</evidence>
<reference evidence="1 2" key="1">
    <citation type="submission" date="2021-06" db="EMBL/GenBank/DDBJ databases">
        <authorList>
            <person name="Kallberg Y."/>
            <person name="Tangrot J."/>
            <person name="Rosling A."/>
        </authorList>
    </citation>
    <scope>NUCLEOTIDE SEQUENCE [LARGE SCALE GENOMIC DNA]</scope>
    <source>
        <strain evidence="1 2">120-4 pot B 10/14</strain>
    </source>
</reference>
<evidence type="ECO:0000313" key="1">
    <source>
        <dbReference type="EMBL" id="CAG8822212.1"/>
    </source>
</evidence>
<keyword evidence="2" id="KW-1185">Reference proteome</keyword>
<gene>
    <name evidence="1" type="ORF">GMARGA_LOCUS28037</name>
</gene>
<sequence length="99" mass="11600">MSYTELAFANVSHDTMKIRDIDGYKETVKKYLQVEHHHRIHGILIMVLLLQATNTKPPPEKNIQKLHKRLYDLNNKIAQNPSIEDLKLVTEDLKLQLQE</sequence>
<dbReference type="Proteomes" id="UP000789901">
    <property type="component" value="Unassembled WGS sequence"/>
</dbReference>
<accession>A0ABN7W9L8</accession>
<feature type="non-terminal residue" evidence="1">
    <location>
        <position position="99"/>
    </location>
</feature>
<protein>
    <submittedName>
        <fullName evidence="1">41878_t:CDS:1</fullName>
    </submittedName>
</protein>
<comment type="caution">
    <text evidence="1">The sequence shown here is derived from an EMBL/GenBank/DDBJ whole genome shotgun (WGS) entry which is preliminary data.</text>
</comment>